<gene>
    <name evidence="1" type="ORF">ACFO3J_00155</name>
</gene>
<dbReference type="InterPro" id="IPR024507">
    <property type="entry name" value="AtzH-like"/>
</dbReference>
<name>A0ABV8HG98_9ACTN</name>
<comment type="caution">
    <text evidence="1">The sequence shown here is derived from an EMBL/GenBank/DDBJ whole genome shotgun (WGS) entry which is preliminary data.</text>
</comment>
<dbReference type="Proteomes" id="UP001595765">
    <property type="component" value="Unassembled WGS sequence"/>
</dbReference>
<reference evidence="2" key="1">
    <citation type="journal article" date="2019" name="Int. J. Syst. Evol. Microbiol.">
        <title>The Global Catalogue of Microorganisms (GCM) 10K type strain sequencing project: providing services to taxonomists for standard genome sequencing and annotation.</title>
        <authorList>
            <consortium name="The Broad Institute Genomics Platform"/>
            <consortium name="The Broad Institute Genome Sequencing Center for Infectious Disease"/>
            <person name="Wu L."/>
            <person name="Ma J."/>
        </authorList>
    </citation>
    <scope>NUCLEOTIDE SEQUENCE [LARGE SCALE GENOMIC DNA]</scope>
    <source>
        <strain evidence="2">CGMCC 4.7237</strain>
    </source>
</reference>
<protein>
    <submittedName>
        <fullName evidence="1">AtzH-like domain-containing protein</fullName>
    </submittedName>
</protein>
<dbReference type="Pfam" id="PF11533">
    <property type="entry name" value="AtzH-like"/>
    <property type="match status" value="1"/>
</dbReference>
<evidence type="ECO:0000313" key="2">
    <source>
        <dbReference type="Proteomes" id="UP001595765"/>
    </source>
</evidence>
<keyword evidence="2" id="KW-1185">Reference proteome</keyword>
<accession>A0ABV8HG98</accession>
<proteinExistence type="predicted"/>
<dbReference type="SUPFAM" id="SSF54427">
    <property type="entry name" value="NTF2-like"/>
    <property type="match status" value="1"/>
</dbReference>
<dbReference type="InterPro" id="IPR032710">
    <property type="entry name" value="NTF2-like_dom_sf"/>
</dbReference>
<dbReference type="EMBL" id="JBHSBB010000001">
    <property type="protein sequence ID" value="MFC4029876.1"/>
    <property type="molecule type" value="Genomic_DNA"/>
</dbReference>
<dbReference type="RefSeq" id="WP_386424458.1">
    <property type="nucleotide sequence ID" value="NZ_JBHSBB010000001.1"/>
</dbReference>
<dbReference type="Gene3D" id="3.10.450.50">
    <property type="match status" value="1"/>
</dbReference>
<evidence type="ECO:0000313" key="1">
    <source>
        <dbReference type="EMBL" id="MFC4029876.1"/>
    </source>
</evidence>
<organism evidence="1 2">
    <name type="scientific">Streptomyces polygonati</name>
    <dbReference type="NCBI Taxonomy" id="1617087"/>
    <lineage>
        <taxon>Bacteria</taxon>
        <taxon>Bacillati</taxon>
        <taxon>Actinomycetota</taxon>
        <taxon>Actinomycetes</taxon>
        <taxon>Kitasatosporales</taxon>
        <taxon>Streptomycetaceae</taxon>
        <taxon>Streptomyces</taxon>
    </lineage>
</organism>
<sequence>MDVDLPRTVAEVTAAFAGYEEALVADDRAAIAGYFWDSPGTVRFGIADQQSGAADIRSWRWQQPPLPPGRKLFETAISTFGTEFAVVTTLFSYPGATARGRQTQAWARFPAGWRIVSAHVSEIPDAGADAGGGAGPV</sequence>